<dbReference type="InterPro" id="IPR047951">
    <property type="entry name" value="Transpos_ISL3"/>
</dbReference>
<dbReference type="Proteomes" id="UP000323166">
    <property type="component" value="Unassembled WGS sequence"/>
</dbReference>
<protein>
    <submittedName>
        <fullName evidence="2">Transposase</fullName>
    </submittedName>
</protein>
<dbReference type="PANTHER" id="PTHR33498">
    <property type="entry name" value="TRANSPOSASE FOR INSERTION SEQUENCE ELEMENT IS1557"/>
    <property type="match status" value="1"/>
</dbReference>
<name>A0A5S4ZP84_9FIRM</name>
<dbReference type="Pfam" id="PF14690">
    <property type="entry name" value="Zn_ribbon_ISL3"/>
    <property type="match status" value="1"/>
</dbReference>
<reference evidence="2 3" key="1">
    <citation type="submission" date="2019-07" db="EMBL/GenBank/DDBJ databases">
        <title>Genomic Encyclopedia of Type Strains, Phase I: the one thousand microbial genomes (KMG-I) project.</title>
        <authorList>
            <person name="Kyrpides N."/>
        </authorList>
    </citation>
    <scope>NUCLEOTIDE SEQUENCE [LARGE SCALE GENOMIC DNA]</scope>
    <source>
        <strain evidence="2 3">DSM 6562</strain>
    </source>
</reference>
<comment type="caution">
    <text evidence="2">The sequence shown here is derived from an EMBL/GenBank/DDBJ whole genome shotgun (WGS) entry which is preliminary data.</text>
</comment>
<dbReference type="InterPro" id="IPR002560">
    <property type="entry name" value="Transposase_DDE"/>
</dbReference>
<evidence type="ECO:0000313" key="2">
    <source>
        <dbReference type="EMBL" id="TYO93963.1"/>
    </source>
</evidence>
<dbReference type="Gene3D" id="1.10.10.60">
    <property type="entry name" value="Homeodomain-like"/>
    <property type="match status" value="1"/>
</dbReference>
<dbReference type="PANTHER" id="PTHR33498:SF1">
    <property type="entry name" value="TRANSPOSASE FOR INSERTION SEQUENCE ELEMENT IS1557"/>
    <property type="match status" value="1"/>
</dbReference>
<organism evidence="2 3">
    <name type="scientific">Desulfallas thermosapovorans DSM 6562</name>
    <dbReference type="NCBI Taxonomy" id="1121431"/>
    <lineage>
        <taxon>Bacteria</taxon>
        <taxon>Bacillati</taxon>
        <taxon>Bacillota</taxon>
        <taxon>Clostridia</taxon>
        <taxon>Eubacteriales</taxon>
        <taxon>Desulfallaceae</taxon>
        <taxon>Desulfallas</taxon>
    </lineage>
</organism>
<dbReference type="AlphaFoldDB" id="A0A5S4ZP84"/>
<evidence type="ECO:0000313" key="3">
    <source>
        <dbReference type="Proteomes" id="UP000323166"/>
    </source>
</evidence>
<dbReference type="Pfam" id="PF01610">
    <property type="entry name" value="DDE_Tnp_ISL3"/>
    <property type="match status" value="2"/>
</dbReference>
<gene>
    <name evidence="2" type="ORF">LX24_02529</name>
</gene>
<dbReference type="NCBIfam" id="NF033550">
    <property type="entry name" value="transpos_ISL3"/>
    <property type="match status" value="1"/>
</dbReference>
<dbReference type="PROSITE" id="PS50531">
    <property type="entry name" value="HTH_IS21"/>
    <property type="match status" value="1"/>
</dbReference>
<feature type="domain" description="HTH IS21-type" evidence="1">
    <location>
        <begin position="281"/>
        <end position="343"/>
    </location>
</feature>
<proteinExistence type="predicted"/>
<dbReference type="EMBL" id="VNHM01000016">
    <property type="protein sequence ID" value="TYO93963.1"/>
    <property type="molecule type" value="Genomic_DNA"/>
</dbReference>
<dbReference type="InterPro" id="IPR029261">
    <property type="entry name" value="Transposase_Znf"/>
</dbReference>
<evidence type="ECO:0000259" key="1">
    <source>
        <dbReference type="PROSITE" id="PS50531"/>
    </source>
</evidence>
<accession>A0A5S4ZP84</accession>
<sequence>MADYTFSPGLKLVVIKQETEAIHLVMEMTRPTATCPFCGKVSNKARSHYERTINDMSWCGIPVVIRFTARRFACVNADCPQKIFCERVPELVPAYGRRTTRFTETVTALGYTTSAEAAARLARDLGLSISADTVLRILRATPDPELSTPRVLGVDDWAWRKGHTYGTVLIDMETHKVVDLLPDRQGYTFQHWLEAHPGVEIISRDRAQTYAKAAKKGAPNALQVADRWHLLKNLGEALERWFHRLRPQLSQFISKINVRDHVTEEVVPAPVLTRGQQNRQARFEEIHNLKKQGLSLRHIARTLNLSRNTVRKYVSAEQCPQMTSRKHSKTLLDNYLSYLQNRLAAGCRNSRILFEELQAMGYKGSRSTVARWIRMQRNAIHRDTGQRSTYPKTIAPRRLQYWFLKPLQDLPRSATNLLTQVLGGIPELQRGYTLVHQFHTMVRHRAGRALPAWLKAVHDSGILELKRFADSINKDYSAVYAGLTEPWSQGPVEGINNRLKLIKRMMYGRAKFDLLRKRVIHAL</sequence>
<dbReference type="InterPro" id="IPR017894">
    <property type="entry name" value="HTH_IS21_transposase_type"/>
</dbReference>
<keyword evidence="3" id="KW-1185">Reference proteome</keyword>